<dbReference type="Pfam" id="PF18475">
    <property type="entry name" value="PIN7"/>
    <property type="match status" value="1"/>
</dbReference>
<evidence type="ECO:0000259" key="1">
    <source>
        <dbReference type="Pfam" id="PF18475"/>
    </source>
</evidence>
<dbReference type="EMBL" id="FPBP01000008">
    <property type="protein sequence ID" value="SFU78245.1"/>
    <property type="molecule type" value="Genomic_DNA"/>
</dbReference>
<organism evidence="2 3">
    <name type="scientific">Halomonas korlensis</name>
    <dbReference type="NCBI Taxonomy" id="463301"/>
    <lineage>
        <taxon>Bacteria</taxon>
        <taxon>Pseudomonadati</taxon>
        <taxon>Pseudomonadota</taxon>
        <taxon>Gammaproteobacteria</taxon>
        <taxon>Oceanospirillales</taxon>
        <taxon>Halomonadaceae</taxon>
        <taxon>Halomonas</taxon>
    </lineage>
</organism>
<keyword evidence="3" id="KW-1185">Reference proteome</keyword>
<protein>
    <recommendedName>
        <fullName evidence="1">PIN-like domain-containing protein</fullName>
    </recommendedName>
</protein>
<feature type="domain" description="PIN-like" evidence="1">
    <location>
        <begin position="7"/>
        <end position="107"/>
    </location>
</feature>
<dbReference type="InterPro" id="IPR041494">
    <property type="entry name" value="PIN7"/>
</dbReference>
<dbReference type="AlphaFoldDB" id="A0A1I7IZ50"/>
<gene>
    <name evidence="2" type="ORF">SAMN04487955_108173</name>
</gene>
<proteinExistence type="predicted"/>
<evidence type="ECO:0000313" key="2">
    <source>
        <dbReference type="EMBL" id="SFU78245.1"/>
    </source>
</evidence>
<reference evidence="3" key="1">
    <citation type="submission" date="2016-10" db="EMBL/GenBank/DDBJ databases">
        <authorList>
            <person name="Varghese N."/>
            <person name="Submissions S."/>
        </authorList>
    </citation>
    <scope>NUCLEOTIDE SEQUENCE [LARGE SCALE GENOMIC DNA]</scope>
    <source>
        <strain evidence="3">CGMCC 1.6981</strain>
    </source>
</reference>
<sequence>MKTNYVLIDFENVQPVDLGLLNGHAFKVKVFMGANQTKVPIALASALQALGESAEYITLASSGRNALDFHIAYYLGVLSSHDPKAFFHVISKDAGFDPLIKHLKSKGVFAQRSVSISDIPFFNAPASQPRLLVVVDDLIRRKASKPRRQKTLLSTMAALFNKELSETELQELFESFVQTRCSAGRRNQSYL</sequence>
<evidence type="ECO:0000313" key="3">
    <source>
        <dbReference type="Proteomes" id="UP000198693"/>
    </source>
</evidence>
<dbReference type="RefSeq" id="WP_217646229.1">
    <property type="nucleotide sequence ID" value="NZ_FPBP01000008.1"/>
</dbReference>
<name>A0A1I7IZ50_9GAMM</name>
<accession>A0A1I7IZ50</accession>
<dbReference type="STRING" id="463301.SAMN04487955_108173"/>
<dbReference type="Proteomes" id="UP000198693">
    <property type="component" value="Unassembled WGS sequence"/>
</dbReference>